<dbReference type="InterPro" id="IPR010333">
    <property type="entry name" value="VirJ"/>
</dbReference>
<keyword evidence="3" id="KW-1185">Reference proteome</keyword>
<organism evidence="2 3">
    <name type="scientific">Dyella agri</name>
    <dbReference type="NCBI Taxonomy" id="1926869"/>
    <lineage>
        <taxon>Bacteria</taxon>
        <taxon>Pseudomonadati</taxon>
        <taxon>Pseudomonadota</taxon>
        <taxon>Gammaproteobacteria</taxon>
        <taxon>Lysobacterales</taxon>
        <taxon>Rhodanobacteraceae</taxon>
        <taxon>Dyella</taxon>
    </lineage>
</organism>
<evidence type="ECO:0000259" key="1">
    <source>
        <dbReference type="Pfam" id="PF06057"/>
    </source>
</evidence>
<dbReference type="Pfam" id="PF06057">
    <property type="entry name" value="VirJ"/>
    <property type="match status" value="1"/>
</dbReference>
<dbReference type="InterPro" id="IPR029058">
    <property type="entry name" value="AB_hydrolase_fold"/>
</dbReference>
<dbReference type="Proteomes" id="UP001620397">
    <property type="component" value="Unassembled WGS sequence"/>
</dbReference>
<evidence type="ECO:0000313" key="2">
    <source>
        <dbReference type="EMBL" id="MFK2931161.1"/>
    </source>
</evidence>
<dbReference type="Gene3D" id="3.40.50.1820">
    <property type="entry name" value="alpha/beta hydrolase"/>
    <property type="match status" value="1"/>
</dbReference>
<dbReference type="EMBL" id="JADIKL010000004">
    <property type="protein sequence ID" value="MFK2931161.1"/>
    <property type="molecule type" value="Genomic_DNA"/>
</dbReference>
<name>A0ABW8KGP8_9GAMM</name>
<gene>
    <name evidence="2" type="ORF">ISP14_10185</name>
</gene>
<sequence>MSKKGKRIMWAGMGACVLGLALVWTPFSKPSLEQSTIVLAPAAGVQAPAGKDDVLTILYSGDGGWADLDKQLGNAFVARGVPVLGVNVFKYFWRNRDPDVAAEQLDALMTKYLDQWHKRRVWLVGFSFGADVLPTIIGKLSPANRARITQLVLLSPSRDTSFEIQFEGYMITQGRFKAFLKTVLEKFNKVPHYDALPPVVALKQQFPVICYYGKDDADDALCTDPGLPTWVTVHAKNGDHHFEGGYQPLAAQMVDEIPADATGGNTAH</sequence>
<comment type="caution">
    <text evidence="2">The sequence shown here is derived from an EMBL/GenBank/DDBJ whole genome shotgun (WGS) entry which is preliminary data.</text>
</comment>
<protein>
    <submittedName>
        <fullName evidence="2">Virulence protein</fullName>
    </submittedName>
</protein>
<proteinExistence type="predicted"/>
<reference evidence="2 3" key="1">
    <citation type="submission" date="2020-10" db="EMBL/GenBank/DDBJ databases">
        <title>Phylogeny of dyella-like bacteria.</title>
        <authorList>
            <person name="Fu J."/>
        </authorList>
    </citation>
    <scope>NUCLEOTIDE SEQUENCE [LARGE SCALE GENOMIC DNA]</scope>
    <source>
        <strain evidence="2 3">DKC-1</strain>
    </source>
</reference>
<feature type="domain" description="Bacterial virulence" evidence="1">
    <location>
        <begin position="53"/>
        <end position="257"/>
    </location>
</feature>
<evidence type="ECO:0000313" key="3">
    <source>
        <dbReference type="Proteomes" id="UP001620397"/>
    </source>
</evidence>
<accession>A0ABW8KGP8</accession>
<dbReference type="SUPFAM" id="SSF53474">
    <property type="entry name" value="alpha/beta-Hydrolases"/>
    <property type="match status" value="1"/>
</dbReference>